<evidence type="ECO:0000313" key="2">
    <source>
        <dbReference type="Proteomes" id="UP001174934"/>
    </source>
</evidence>
<reference evidence="1" key="1">
    <citation type="submission" date="2023-06" db="EMBL/GenBank/DDBJ databases">
        <title>Genome-scale phylogeny and comparative genomics of the fungal order Sordariales.</title>
        <authorList>
            <consortium name="Lawrence Berkeley National Laboratory"/>
            <person name="Hensen N."/>
            <person name="Bonometti L."/>
            <person name="Westerberg I."/>
            <person name="Brannstrom I.O."/>
            <person name="Guillou S."/>
            <person name="Cros-Aarteil S."/>
            <person name="Calhoun S."/>
            <person name="Haridas S."/>
            <person name="Kuo A."/>
            <person name="Mondo S."/>
            <person name="Pangilinan J."/>
            <person name="Riley R."/>
            <person name="LaButti K."/>
            <person name="Andreopoulos B."/>
            <person name="Lipzen A."/>
            <person name="Chen C."/>
            <person name="Yanf M."/>
            <person name="Daum C."/>
            <person name="Ng V."/>
            <person name="Clum A."/>
            <person name="Steindorff A."/>
            <person name="Ohm R."/>
            <person name="Martin F."/>
            <person name="Silar P."/>
            <person name="Natvig D."/>
            <person name="Lalanne C."/>
            <person name="Gautier V."/>
            <person name="Ament-velasquez S.L."/>
            <person name="Kruys A."/>
            <person name="Hutchinson M.I."/>
            <person name="Powell A.J."/>
            <person name="Barry K."/>
            <person name="Miller A.N."/>
            <person name="Grigoriev I.V."/>
            <person name="Debuchy R."/>
            <person name="Gladieux P."/>
            <person name="Thoren M.H."/>
            <person name="Johannesson H."/>
        </authorList>
    </citation>
    <scope>NUCLEOTIDE SEQUENCE</scope>
    <source>
        <strain evidence="1">SMH3391-2</strain>
    </source>
</reference>
<dbReference type="EMBL" id="JAULSR010000001">
    <property type="protein sequence ID" value="KAK0636613.1"/>
    <property type="molecule type" value="Genomic_DNA"/>
</dbReference>
<evidence type="ECO:0000313" key="1">
    <source>
        <dbReference type="EMBL" id="KAK0636613.1"/>
    </source>
</evidence>
<protein>
    <submittedName>
        <fullName evidence="1">Uncharacterized protein</fullName>
    </submittedName>
</protein>
<organism evidence="1 2">
    <name type="scientific">Bombardia bombarda</name>
    <dbReference type="NCBI Taxonomy" id="252184"/>
    <lineage>
        <taxon>Eukaryota</taxon>
        <taxon>Fungi</taxon>
        <taxon>Dikarya</taxon>
        <taxon>Ascomycota</taxon>
        <taxon>Pezizomycotina</taxon>
        <taxon>Sordariomycetes</taxon>
        <taxon>Sordariomycetidae</taxon>
        <taxon>Sordariales</taxon>
        <taxon>Lasiosphaeriaceae</taxon>
        <taxon>Bombardia</taxon>
    </lineage>
</organism>
<gene>
    <name evidence="1" type="ORF">B0T17DRAFT_85767</name>
</gene>
<dbReference type="Proteomes" id="UP001174934">
    <property type="component" value="Unassembled WGS sequence"/>
</dbReference>
<keyword evidence="2" id="KW-1185">Reference proteome</keyword>
<accession>A0AA39XM73</accession>
<name>A0AA39XM73_9PEZI</name>
<dbReference type="AlphaFoldDB" id="A0AA39XM73"/>
<sequence length="415" mass="45782">MFTTKVLSSFKSIFPPIHQPLPLTPLESQRLHKALTASFRAHLDREHGWDATDPSVVLPGSVPPITYLPSTPSASTTDDAARRRPTDRHLRAILNNPLFRQPDTPSSAVLRSSEGQIQPDPKIIFEKAVAKGLMNTKRALGFLVTVKSNVKQSATLSLQQGMAASGAGLLVVQWLRASGLERDLSFIRSRAFTTTLVSFMVAEGLDELAWTWLDRLARSEAVDVDEKLRMSNMLVLSLVAAKTKTVELDAAYSSILHAGEVLEDSAASLEPIIGGWRHLAWHTTVESWRHTKPAAGLFDSFAAMSQKIAKPLRLKVEMAHLQLHHPTDPSPKYALRYLSNDDLWDRALPGFLEKLPATNKNLPYGVKQLMSLGLDTVQYLTQDGQFKEAQRILGLLQTHLGVAGIFGQDPQPDVV</sequence>
<proteinExistence type="predicted"/>
<comment type="caution">
    <text evidence="1">The sequence shown here is derived from an EMBL/GenBank/DDBJ whole genome shotgun (WGS) entry which is preliminary data.</text>
</comment>